<sequence>MTIRSSPHASGPPPPGGKAAHQGRNPLIRGSDRVEYWLRRVLLAVLVVGLPLAGIVVGRTAYESSLHTARTQSAERQQVRARVLSVTENVGQTVKERARVRWTDGAGTVRTATALLKPDAAAGDTVRVWVDRDGAVTGPPLTNHQAVANGWFMGGMTVLSVTAGVFLTGAGVRLVLDRSRYARWDAEWELVEPRWAGRFRR</sequence>
<keyword evidence="2" id="KW-0812">Transmembrane</keyword>
<dbReference type="EMBL" id="CP023408">
    <property type="protein sequence ID" value="AYL39986.1"/>
    <property type="molecule type" value="Genomic_DNA"/>
</dbReference>
<evidence type="ECO:0000313" key="3">
    <source>
        <dbReference type="EMBL" id="AYL39986.1"/>
    </source>
</evidence>
<dbReference type="RefSeq" id="WP_121549007.1">
    <property type="nucleotide sequence ID" value="NZ_CP023408.1"/>
</dbReference>
<keyword evidence="4" id="KW-1185">Reference proteome</keyword>
<organism evidence="3 4">
    <name type="scientific">Streptomyces fungicidicus</name>
    <dbReference type="NCBI Taxonomy" id="68203"/>
    <lineage>
        <taxon>Bacteria</taxon>
        <taxon>Bacillati</taxon>
        <taxon>Actinomycetota</taxon>
        <taxon>Actinomycetes</taxon>
        <taxon>Kitasatosporales</taxon>
        <taxon>Streptomycetaceae</taxon>
        <taxon>Streptomyces</taxon>
    </lineage>
</organism>
<dbReference type="Proteomes" id="UP000282170">
    <property type="component" value="Plasmid p1"/>
</dbReference>
<evidence type="ECO:0000256" key="1">
    <source>
        <dbReference type="SAM" id="MobiDB-lite"/>
    </source>
</evidence>
<evidence type="ECO:0000313" key="4">
    <source>
        <dbReference type="Proteomes" id="UP000282170"/>
    </source>
</evidence>
<keyword evidence="2" id="KW-1133">Transmembrane helix</keyword>
<accession>A0A494V4V8</accession>
<feature type="region of interest" description="Disordered" evidence="1">
    <location>
        <begin position="1"/>
        <end position="25"/>
    </location>
</feature>
<keyword evidence="3" id="KW-0614">Plasmid</keyword>
<dbReference type="KEGG" id="sfug:CNQ36_31510"/>
<geneLocation type="plasmid" evidence="3 4">
    <name>p1</name>
</geneLocation>
<name>A0A494V4V8_9ACTN</name>
<reference evidence="3 4" key="1">
    <citation type="submission" date="2017-09" db="EMBL/GenBank/DDBJ databases">
        <authorList>
            <person name="Zhang H."/>
            <person name="Hu S."/>
            <person name="Xu J."/>
            <person name="He Z."/>
        </authorList>
    </citation>
    <scope>NUCLEOTIDE SEQUENCE [LARGE SCALE GENOMIC DNA]</scope>
    <source>
        <strain evidence="3 4">TXX3120</strain>
        <plasmid evidence="3 4">p1</plasmid>
    </source>
</reference>
<evidence type="ECO:0000256" key="2">
    <source>
        <dbReference type="SAM" id="Phobius"/>
    </source>
</evidence>
<feature type="transmembrane region" description="Helical" evidence="2">
    <location>
        <begin position="151"/>
        <end position="176"/>
    </location>
</feature>
<protein>
    <submittedName>
        <fullName evidence="3">Uncharacterized protein</fullName>
    </submittedName>
</protein>
<dbReference type="PANTHER" id="PTHR42305:SF1">
    <property type="entry name" value="MEMBRANE PROTEIN RV1733C-RELATED"/>
    <property type="match status" value="1"/>
</dbReference>
<gene>
    <name evidence="3" type="ORF">CNQ36_31510</name>
</gene>
<proteinExistence type="predicted"/>
<keyword evidence="2" id="KW-0472">Membrane</keyword>
<dbReference type="PANTHER" id="PTHR42305">
    <property type="entry name" value="MEMBRANE PROTEIN RV1733C-RELATED"/>
    <property type="match status" value="1"/>
</dbReference>
<dbReference type="AlphaFoldDB" id="A0A494V4V8"/>
<dbReference type="InterPro" id="IPR039708">
    <property type="entry name" value="MT1774/Rv1733c-like"/>
</dbReference>
<feature type="transmembrane region" description="Helical" evidence="2">
    <location>
        <begin position="41"/>
        <end position="62"/>
    </location>
</feature>